<dbReference type="SMART" id="SM00460">
    <property type="entry name" value="TGc"/>
    <property type="match status" value="1"/>
</dbReference>
<name>A0A1Q9LTT8_9PSEU</name>
<dbReference type="Pfam" id="PF11992">
    <property type="entry name" value="TgpA_N"/>
    <property type="match status" value="1"/>
</dbReference>
<feature type="region of interest" description="Disordered" evidence="1">
    <location>
        <begin position="527"/>
        <end position="552"/>
    </location>
</feature>
<keyword evidence="2" id="KW-1133">Transmembrane helix</keyword>
<feature type="transmembrane region" description="Helical" evidence="2">
    <location>
        <begin position="105"/>
        <end position="124"/>
    </location>
</feature>
<dbReference type="RefSeq" id="WP_075972896.1">
    <property type="nucleotide sequence ID" value="NZ_MKQR01000002.1"/>
</dbReference>
<dbReference type="AlphaFoldDB" id="A0A1Q9LTT8"/>
<protein>
    <recommendedName>
        <fullName evidence="3">Transglutaminase-like domain-containing protein</fullName>
    </recommendedName>
</protein>
<evidence type="ECO:0000259" key="3">
    <source>
        <dbReference type="SMART" id="SM00460"/>
    </source>
</evidence>
<gene>
    <name evidence="4" type="ORF">BJP25_06850</name>
</gene>
<feature type="transmembrane region" description="Helical" evidence="2">
    <location>
        <begin position="186"/>
        <end position="207"/>
    </location>
</feature>
<proteinExistence type="predicted"/>
<dbReference type="EMBL" id="MKQR01000002">
    <property type="protein sequence ID" value="OLR95455.1"/>
    <property type="molecule type" value="Genomic_DNA"/>
</dbReference>
<feature type="transmembrane region" description="Helical" evidence="2">
    <location>
        <begin position="560"/>
        <end position="579"/>
    </location>
</feature>
<feature type="transmembrane region" description="Helical" evidence="2">
    <location>
        <begin position="156"/>
        <end position="174"/>
    </location>
</feature>
<dbReference type="STRING" id="1193682.BJP25_06850"/>
<feature type="transmembrane region" description="Helical" evidence="2">
    <location>
        <begin position="30"/>
        <end position="47"/>
    </location>
</feature>
<evidence type="ECO:0000256" key="2">
    <source>
        <dbReference type="SAM" id="Phobius"/>
    </source>
</evidence>
<evidence type="ECO:0000313" key="4">
    <source>
        <dbReference type="EMBL" id="OLR95455.1"/>
    </source>
</evidence>
<evidence type="ECO:0000256" key="1">
    <source>
        <dbReference type="SAM" id="MobiDB-lite"/>
    </source>
</evidence>
<dbReference type="InterPro" id="IPR052901">
    <property type="entry name" value="Bact_TGase-like"/>
</dbReference>
<dbReference type="OrthoDB" id="9804023at2"/>
<dbReference type="Gene3D" id="3.10.620.30">
    <property type="match status" value="1"/>
</dbReference>
<comment type="caution">
    <text evidence="4">The sequence shown here is derived from an EMBL/GenBank/DDBJ whole genome shotgun (WGS) entry which is preliminary data.</text>
</comment>
<dbReference type="SUPFAM" id="SSF54001">
    <property type="entry name" value="Cysteine proteinases"/>
    <property type="match status" value="1"/>
</dbReference>
<feature type="compositionally biased region" description="Pro residues" evidence="1">
    <location>
        <begin position="541"/>
        <end position="551"/>
    </location>
</feature>
<dbReference type="InterPro" id="IPR021878">
    <property type="entry name" value="TgpA_N"/>
</dbReference>
<dbReference type="PANTHER" id="PTHR42736:SF1">
    <property type="entry name" value="PROTEIN-GLUTAMINE GAMMA-GLUTAMYLTRANSFERASE"/>
    <property type="match status" value="1"/>
</dbReference>
<evidence type="ECO:0000313" key="5">
    <source>
        <dbReference type="Proteomes" id="UP000186040"/>
    </source>
</evidence>
<feature type="compositionally biased region" description="Low complexity" evidence="1">
    <location>
        <begin position="527"/>
        <end position="540"/>
    </location>
</feature>
<keyword evidence="2" id="KW-0472">Membrane</keyword>
<feature type="transmembrane region" description="Helical" evidence="2">
    <location>
        <begin position="7"/>
        <end position="24"/>
    </location>
</feature>
<dbReference type="InterPro" id="IPR038765">
    <property type="entry name" value="Papain-like_cys_pep_sf"/>
</dbReference>
<dbReference type="Proteomes" id="UP000186040">
    <property type="component" value="Unassembled WGS sequence"/>
</dbReference>
<accession>A0A1Q9LTT8</accession>
<sequence>MTPLRTLWVVVLLGVAVVPLSTGWSGSLAWGVFAGAIALAALVVLLARRVGVGGEAVLAVGVVGALLGGYFVARGAIGGGPLEVLRDSVPRLLTAARPAPPTADLLMPGAVLVFCVALVVGVSLAGKSRTLVGPPIGAVVLYLAGALLTAGAADPFGLVAVAVVVVAAAGWVVLDRVEGEGVARAPVGPSAAVLSALAAVALVAGLLPARDPFEPRELVRPPVVELTVSNPLPRLSAWAAQGGTELLRVTGPQLPIRIVALSDFTGSTWRASSLYSPLGTVAEPDLPVGKRTATVEVRVSVGALQGTWLPAVGRPLSTSIGDALVDTDSGSLALARGISPGLTYAMTGVVDRPEDAALEDATVPSGPEAQRYTALPGLPVQLAQYARAAVRNARSPYEQAVALEQVVRLNRTPDAQAPAGSSYARVEQFLFGPPGEVGAGKGTAEQFATSYAVLARAVGLPTRVVVGFHPVPEEADGTRVLRGVDATAWPEVYFDDLGWVPFDPVSGTDSGPSAAAKREVLNRLASTTAAPSTPAQAGPPIILPPPAPPAAAAPEQPSRAWIAFAIGAPVLLLLLLLGLRAARRARWRRSGAAGAWAEVLDSLVLAGRSPARSTTAPALAESLPGPARRLAAMADWEAFAPGTARAPDEAWGLARQVRAALGRGVPWYRRVLWSVDPRPLWRK</sequence>
<keyword evidence="5" id="KW-1185">Reference proteome</keyword>
<feature type="transmembrane region" description="Helical" evidence="2">
    <location>
        <begin position="56"/>
        <end position="77"/>
    </location>
</feature>
<reference evidence="4 5" key="1">
    <citation type="submission" date="2016-10" db="EMBL/GenBank/DDBJ databases">
        <title>The Draft Genome Sequence of Actinokineospora bangkokensis 44EHWT reveals the biosynthetic pathway of antifungal compounds Thailandins with unusual extender unit butylmalonyl-CoA.</title>
        <authorList>
            <person name="Greule A."/>
            <person name="Intra B."/>
            <person name="Flemming S."/>
            <person name="Rommel M.G."/>
            <person name="Panbangred W."/>
            <person name="Bechthold A."/>
        </authorList>
    </citation>
    <scope>NUCLEOTIDE SEQUENCE [LARGE SCALE GENOMIC DNA]</scope>
    <source>
        <strain evidence="4 5">44EHW</strain>
    </source>
</reference>
<feature type="transmembrane region" description="Helical" evidence="2">
    <location>
        <begin position="131"/>
        <end position="150"/>
    </location>
</feature>
<dbReference type="PANTHER" id="PTHR42736">
    <property type="entry name" value="PROTEIN-GLUTAMINE GAMMA-GLUTAMYLTRANSFERASE"/>
    <property type="match status" value="1"/>
</dbReference>
<dbReference type="InterPro" id="IPR002931">
    <property type="entry name" value="Transglutaminase-like"/>
</dbReference>
<organism evidence="4 5">
    <name type="scientific">Actinokineospora bangkokensis</name>
    <dbReference type="NCBI Taxonomy" id="1193682"/>
    <lineage>
        <taxon>Bacteria</taxon>
        <taxon>Bacillati</taxon>
        <taxon>Actinomycetota</taxon>
        <taxon>Actinomycetes</taxon>
        <taxon>Pseudonocardiales</taxon>
        <taxon>Pseudonocardiaceae</taxon>
        <taxon>Actinokineospora</taxon>
    </lineage>
</organism>
<keyword evidence="2" id="KW-0812">Transmembrane</keyword>
<dbReference type="Pfam" id="PF01841">
    <property type="entry name" value="Transglut_core"/>
    <property type="match status" value="1"/>
</dbReference>
<feature type="domain" description="Transglutaminase-like" evidence="3">
    <location>
        <begin position="436"/>
        <end position="506"/>
    </location>
</feature>